<proteinExistence type="predicted"/>
<reference evidence="1" key="1">
    <citation type="submission" date="2024-01" db="EMBL/GenBank/DDBJ databases">
        <title>Sequencing the genomes of a sandfly, Sergentomyia squamirostris, and its two endosymbionts.</title>
        <authorList>
            <person name="Itokawa K."/>
            <person name="Sanjoba C."/>
        </authorList>
    </citation>
    <scope>NUCLEOTIDE SEQUENCE</scope>
    <source>
        <strain evidence="1">RiSSQ</strain>
    </source>
</reference>
<organism evidence="1">
    <name type="scientific">Candidatus Tisiphia endosymbiont of Sergentomyia squamirostris</name>
    <dbReference type="NCBI Taxonomy" id="3113639"/>
    <lineage>
        <taxon>Bacteria</taxon>
        <taxon>Pseudomonadati</taxon>
        <taxon>Pseudomonadota</taxon>
        <taxon>Alphaproteobacteria</taxon>
        <taxon>Rickettsiales</taxon>
        <taxon>Rickettsiaceae</taxon>
        <taxon>Rickettsieae</taxon>
        <taxon>Candidatus Tisiphia</taxon>
    </lineage>
</organism>
<dbReference type="GO" id="GO:0005975">
    <property type="term" value="P:carbohydrate metabolic process"/>
    <property type="evidence" value="ECO:0007669"/>
    <property type="project" value="InterPro"/>
</dbReference>
<gene>
    <name evidence="1" type="ORF">DMENIID0002_14190</name>
</gene>
<accession>A0AAT9GA89</accession>
<dbReference type="Gene3D" id="3.20.20.370">
    <property type="entry name" value="Glycoside hydrolase/deacetylase"/>
    <property type="match status" value="1"/>
</dbReference>
<dbReference type="SUPFAM" id="SSF88713">
    <property type="entry name" value="Glycoside hydrolase/deacetylase"/>
    <property type="match status" value="1"/>
</dbReference>
<protein>
    <submittedName>
        <fullName evidence="1">Palindromic element RPE3 domain-containing protein</fullName>
    </submittedName>
</protein>
<name>A0AAT9GA89_9RICK</name>
<sequence>MQQTNKLIFNYKKTSHIPCIFNNQSFIVIRSFKRSNEDYFVIVNINTLEVKIVAQNLCAYRKSDQDGRYFSLKELESSVYYRSLYYFNNIKDSRENQGLKNIPGVKGCFLSIDMCPSIKMLEHNLFDAILKTAKRSQEINLLIAVSGLWIATHLEDFMWLQTLPTHNIKITWVNHSFSHIFYPDKDFTDNFLLLPNTDIENEILQTEHLLIERGELPSPFFRFPGLVASQEILDILTSYGLIQLGASAWIHKLPEHETVKDGDIVLIHGNGNEDKVALDKLIKLVQSDQFLWKNLQKELSLSNTLL</sequence>
<evidence type="ECO:0000313" key="1">
    <source>
        <dbReference type="EMBL" id="BFD46773.1"/>
    </source>
</evidence>
<dbReference type="AlphaFoldDB" id="A0AAT9GA89"/>
<dbReference type="InterPro" id="IPR011330">
    <property type="entry name" value="Glyco_hydro/deAcase_b/a-brl"/>
</dbReference>
<dbReference type="EMBL" id="AP029170">
    <property type="protein sequence ID" value="BFD46773.1"/>
    <property type="molecule type" value="Genomic_DNA"/>
</dbReference>